<evidence type="ECO:0000313" key="2">
    <source>
        <dbReference type="EMBL" id="VFK05162.1"/>
    </source>
</evidence>
<dbReference type="Gene3D" id="1.10.10.60">
    <property type="entry name" value="Homeodomain-like"/>
    <property type="match status" value="1"/>
</dbReference>
<dbReference type="PANTHER" id="PTHR10948">
    <property type="entry name" value="TRANSPOSASE"/>
    <property type="match status" value="1"/>
</dbReference>
<gene>
    <name evidence="2" type="ORF">BECKH772B_GA0070898_105422</name>
    <name evidence="3" type="ORF">BECKH772C_GA0070978_107641</name>
</gene>
<organism evidence="3">
    <name type="scientific">Candidatus Kentrum eta</name>
    <dbReference type="NCBI Taxonomy" id="2126337"/>
    <lineage>
        <taxon>Bacteria</taxon>
        <taxon>Pseudomonadati</taxon>
        <taxon>Pseudomonadota</taxon>
        <taxon>Gammaproteobacteria</taxon>
        <taxon>Candidatus Kentrum</taxon>
    </lineage>
</organism>
<accession>A0A450W1V5</accession>
<dbReference type="Pfam" id="PF13936">
    <property type="entry name" value="HTH_38"/>
    <property type="match status" value="1"/>
</dbReference>
<dbReference type="InterPro" id="IPR025246">
    <property type="entry name" value="IS30-like_HTH"/>
</dbReference>
<reference evidence="3" key="1">
    <citation type="submission" date="2019-02" db="EMBL/GenBank/DDBJ databases">
        <authorList>
            <person name="Gruber-Vodicka R. H."/>
            <person name="Seah K. B. B."/>
        </authorList>
    </citation>
    <scope>NUCLEOTIDE SEQUENCE</scope>
    <source>
        <strain evidence="3">BECK_SA2B12</strain>
        <strain evidence="2">BECK_SA2B20</strain>
    </source>
</reference>
<proteinExistence type="predicted"/>
<protein>
    <submittedName>
        <fullName evidence="3">Helix-turn-helix domain-containing protein</fullName>
    </submittedName>
</protein>
<dbReference type="GO" id="GO:0005829">
    <property type="term" value="C:cytosol"/>
    <property type="evidence" value="ECO:0007669"/>
    <property type="project" value="TreeGrafter"/>
</dbReference>
<evidence type="ECO:0000313" key="3">
    <source>
        <dbReference type="EMBL" id="VFK11044.1"/>
    </source>
</evidence>
<feature type="domain" description="Transposase IS30-like HTH" evidence="1">
    <location>
        <begin position="2"/>
        <end position="45"/>
    </location>
</feature>
<dbReference type="EMBL" id="CAADFJ010000764">
    <property type="protein sequence ID" value="VFK11044.1"/>
    <property type="molecule type" value="Genomic_DNA"/>
</dbReference>
<dbReference type="PANTHER" id="PTHR10948:SF23">
    <property type="entry name" value="TRANSPOSASE INSI FOR INSERTION SEQUENCE ELEMENT IS30A-RELATED"/>
    <property type="match status" value="1"/>
</dbReference>
<dbReference type="GO" id="GO:0004803">
    <property type="term" value="F:transposase activity"/>
    <property type="evidence" value="ECO:0007669"/>
    <property type="project" value="TreeGrafter"/>
</dbReference>
<sequence length="57" mass="6736">MSYTQLTQQQRYQIYALRKGNHSQREIADIIGCHPGTISRELRRNRGMKGYRPRATE</sequence>
<dbReference type="GO" id="GO:0032196">
    <property type="term" value="P:transposition"/>
    <property type="evidence" value="ECO:0007669"/>
    <property type="project" value="TreeGrafter"/>
</dbReference>
<dbReference type="EMBL" id="CAADFI010000542">
    <property type="protein sequence ID" value="VFK05162.1"/>
    <property type="molecule type" value="Genomic_DNA"/>
</dbReference>
<dbReference type="AlphaFoldDB" id="A0A450W1V5"/>
<name>A0A450W1V5_9GAMM</name>
<dbReference type="InterPro" id="IPR051917">
    <property type="entry name" value="Transposase-Integrase"/>
</dbReference>
<evidence type="ECO:0000259" key="1">
    <source>
        <dbReference type="Pfam" id="PF13936"/>
    </source>
</evidence>